<sequence>MDILQRREDESEGFQWALFPNVKLHDELQNWNVVDSPRDALYYATQDFMSRDYSKDVAVLNELIRKNRSITANLRSDIPPIPFTGDPWRKEEGNCMIFIGINPRFQSSEDTRSHPEFGPAIESIERLHRGEGSGFNDYLEQRKNYFLSGIKYGKHFSFPEKKFREHWYAVNNPWDRHVQSLDCIPWFSTNAKDFDNERICQEYGKSGAFLSYQRVLEEVVNLIKPKMIQLNGMTTRMVFEHNFSEEPYVPMEVLNSKKGVHIGYSTIGRRRIPTLSHNFSGYQSGPNGNKDWDKMISSWNDWYYSNSG</sequence>
<accession>A0A382DY53</accession>
<dbReference type="AlphaFoldDB" id="A0A382DY53"/>
<name>A0A382DY53_9ZZZZ</name>
<dbReference type="EMBL" id="UINC01041604">
    <property type="protein sequence ID" value="SVB43109.1"/>
    <property type="molecule type" value="Genomic_DNA"/>
</dbReference>
<evidence type="ECO:0008006" key="2">
    <source>
        <dbReference type="Google" id="ProtNLM"/>
    </source>
</evidence>
<gene>
    <name evidence="1" type="ORF">METZ01_LOCUS195963</name>
</gene>
<reference evidence="1" key="1">
    <citation type="submission" date="2018-05" db="EMBL/GenBank/DDBJ databases">
        <authorList>
            <person name="Lanie J.A."/>
            <person name="Ng W.-L."/>
            <person name="Kazmierczak K.M."/>
            <person name="Andrzejewski T.M."/>
            <person name="Davidsen T.M."/>
            <person name="Wayne K.J."/>
            <person name="Tettelin H."/>
            <person name="Glass J.I."/>
            <person name="Rusch D."/>
            <person name="Podicherti R."/>
            <person name="Tsui H.-C.T."/>
            <person name="Winkler M.E."/>
        </authorList>
    </citation>
    <scope>NUCLEOTIDE SEQUENCE</scope>
</reference>
<evidence type="ECO:0000313" key="1">
    <source>
        <dbReference type="EMBL" id="SVB43109.1"/>
    </source>
</evidence>
<protein>
    <recommendedName>
        <fullName evidence="2">Uracil-DNA glycosylase-like domain-containing protein</fullName>
    </recommendedName>
</protein>
<organism evidence="1">
    <name type="scientific">marine metagenome</name>
    <dbReference type="NCBI Taxonomy" id="408172"/>
    <lineage>
        <taxon>unclassified sequences</taxon>
        <taxon>metagenomes</taxon>
        <taxon>ecological metagenomes</taxon>
    </lineage>
</organism>
<proteinExistence type="predicted"/>